<dbReference type="Proteomes" id="UP000053780">
    <property type="component" value="Unassembled WGS sequence"/>
</dbReference>
<dbReference type="VEuPathDB" id="MicrosporidiaDB:NAPIS_ORF01157"/>
<feature type="signal peptide" evidence="2">
    <location>
        <begin position="1"/>
        <end position="20"/>
    </location>
</feature>
<evidence type="ECO:0000313" key="4">
    <source>
        <dbReference type="Proteomes" id="UP000053780"/>
    </source>
</evidence>
<keyword evidence="4" id="KW-1185">Reference proteome</keyword>
<name>T0LA47_9MICR</name>
<dbReference type="EMBL" id="KE647158">
    <property type="protein sequence ID" value="EQB61278.1"/>
    <property type="molecule type" value="Genomic_DNA"/>
</dbReference>
<feature type="chain" id="PRO_5004566805" evidence="2">
    <location>
        <begin position="21"/>
        <end position="222"/>
    </location>
</feature>
<protein>
    <submittedName>
        <fullName evidence="3">Uncharacterized protein</fullName>
    </submittedName>
</protein>
<accession>T0LA47</accession>
<evidence type="ECO:0000256" key="1">
    <source>
        <dbReference type="SAM" id="MobiDB-lite"/>
    </source>
</evidence>
<proteinExistence type="predicted"/>
<dbReference type="AlphaFoldDB" id="T0LA47"/>
<sequence length="222" mass="24874">MLGSIFLTILIIAAIYFAYIEEPAEPALVDNEKNDTKVEKLYSGKKFSAQNLFDWIKPRSIFSKSEEPRNPEEKTKYSFGDVEATNNNEKNKIFSDLGVKEKLEDNPGTNDNTKPIDKIKTKTNDEIGVNSIPITNLDRSPGDMEKDTQKKIQKSKNKSKNDIDNVNDPNTTKIYDIPNATLSTTSDIPIENQNIGDLKSTIPSASSAVKKKVQKKITKKFA</sequence>
<feature type="compositionally biased region" description="Basic and acidic residues" evidence="1">
    <location>
        <begin position="140"/>
        <end position="150"/>
    </location>
</feature>
<evidence type="ECO:0000313" key="3">
    <source>
        <dbReference type="EMBL" id="EQB61278.1"/>
    </source>
</evidence>
<evidence type="ECO:0000256" key="2">
    <source>
        <dbReference type="SAM" id="SignalP"/>
    </source>
</evidence>
<keyword evidence="2" id="KW-0732">Signal</keyword>
<dbReference type="HOGENOM" id="CLU_1245704_0_0_1"/>
<organism evidence="3 4">
    <name type="scientific">Vairimorpha apis BRL 01</name>
    <dbReference type="NCBI Taxonomy" id="1037528"/>
    <lineage>
        <taxon>Eukaryota</taxon>
        <taxon>Fungi</taxon>
        <taxon>Fungi incertae sedis</taxon>
        <taxon>Microsporidia</taxon>
        <taxon>Nosematidae</taxon>
        <taxon>Vairimorpha</taxon>
    </lineage>
</organism>
<gene>
    <name evidence="3" type="ORF">NAPIS_ORF01157</name>
</gene>
<feature type="region of interest" description="Disordered" evidence="1">
    <location>
        <begin position="131"/>
        <end position="175"/>
    </location>
</feature>
<reference evidence="3 4" key="1">
    <citation type="journal article" date="2013" name="BMC Genomics">
        <title>Genome sequencing and comparative genomics of honey bee microsporidia, Nosema apis reveal novel insights into host-parasite interactions.</title>
        <authorList>
            <person name="Chen Yp."/>
            <person name="Pettis J.S."/>
            <person name="Zhao Y."/>
            <person name="Liu X."/>
            <person name="Tallon L.J."/>
            <person name="Sadzewicz L.D."/>
            <person name="Li R."/>
            <person name="Zheng H."/>
            <person name="Huang S."/>
            <person name="Zhang X."/>
            <person name="Hamilton M.C."/>
            <person name="Pernal S.F."/>
            <person name="Melathopoulos A.P."/>
            <person name="Yan X."/>
            <person name="Evans J.D."/>
        </authorList>
    </citation>
    <scope>NUCLEOTIDE SEQUENCE [LARGE SCALE GENOMIC DNA]</scope>
    <source>
        <strain evidence="3 4">BRL 01</strain>
    </source>
</reference>
<feature type="region of interest" description="Disordered" evidence="1">
    <location>
        <begin position="99"/>
        <end position="118"/>
    </location>
</feature>